<dbReference type="EMBL" id="JAWRVI010000028">
    <property type="protein sequence ID" value="KAK4088018.1"/>
    <property type="molecule type" value="Genomic_DNA"/>
</dbReference>
<organism evidence="7 8">
    <name type="scientific">Purpureocillium lilacinum</name>
    <name type="common">Paecilomyces lilacinus</name>
    <dbReference type="NCBI Taxonomy" id="33203"/>
    <lineage>
        <taxon>Eukaryota</taxon>
        <taxon>Fungi</taxon>
        <taxon>Dikarya</taxon>
        <taxon>Ascomycota</taxon>
        <taxon>Pezizomycotina</taxon>
        <taxon>Sordariomycetes</taxon>
        <taxon>Hypocreomycetidae</taxon>
        <taxon>Hypocreales</taxon>
        <taxon>Ophiocordycipitaceae</taxon>
        <taxon>Purpureocillium</taxon>
    </lineage>
</organism>
<name>A0ABR0BVA8_PURLI</name>
<comment type="caution">
    <text evidence="7">The sequence shown here is derived from an EMBL/GenBank/DDBJ whole genome shotgun (WGS) entry which is preliminary data.</text>
</comment>
<feature type="transmembrane region" description="Helical" evidence="4">
    <location>
        <begin position="1090"/>
        <end position="1115"/>
    </location>
</feature>
<evidence type="ECO:0000313" key="8">
    <source>
        <dbReference type="Proteomes" id="UP001287286"/>
    </source>
</evidence>
<feature type="compositionally biased region" description="Polar residues" evidence="3">
    <location>
        <begin position="923"/>
        <end position="933"/>
    </location>
</feature>
<feature type="transmembrane region" description="Helical" evidence="4">
    <location>
        <begin position="1048"/>
        <end position="1069"/>
    </location>
</feature>
<protein>
    <submittedName>
        <fullName evidence="7">Transcriptional regulator family: Fungal Specific TF</fullName>
    </submittedName>
</protein>
<feature type="transmembrane region" description="Helical" evidence="4">
    <location>
        <begin position="981"/>
        <end position="1000"/>
    </location>
</feature>
<keyword evidence="4" id="KW-1133">Transmembrane helix</keyword>
<dbReference type="Pfam" id="PF04082">
    <property type="entry name" value="Fungal_trans"/>
    <property type="match status" value="1"/>
</dbReference>
<evidence type="ECO:0000256" key="1">
    <source>
        <dbReference type="ARBA" id="ARBA00004141"/>
    </source>
</evidence>
<evidence type="ECO:0000259" key="6">
    <source>
        <dbReference type="PROSITE" id="PS50850"/>
    </source>
</evidence>
<feature type="signal peptide" evidence="5">
    <location>
        <begin position="1"/>
        <end position="18"/>
    </location>
</feature>
<dbReference type="PANTHER" id="PTHR31668">
    <property type="entry name" value="GLUCOSE TRANSPORT TRANSCRIPTION REGULATOR RGT1-RELATED-RELATED"/>
    <property type="match status" value="1"/>
</dbReference>
<evidence type="ECO:0000256" key="4">
    <source>
        <dbReference type="SAM" id="Phobius"/>
    </source>
</evidence>
<evidence type="ECO:0000313" key="7">
    <source>
        <dbReference type="EMBL" id="KAK4088018.1"/>
    </source>
</evidence>
<dbReference type="InterPro" id="IPR050797">
    <property type="entry name" value="Carb_Metab_Trans_Reg"/>
</dbReference>
<dbReference type="SMART" id="SM00906">
    <property type="entry name" value="Fungal_trans"/>
    <property type="match status" value="1"/>
</dbReference>
<dbReference type="CDD" id="cd12148">
    <property type="entry name" value="fungal_TF_MHR"/>
    <property type="match status" value="1"/>
</dbReference>
<evidence type="ECO:0000256" key="3">
    <source>
        <dbReference type="SAM" id="MobiDB-lite"/>
    </source>
</evidence>
<keyword evidence="2" id="KW-0539">Nucleus</keyword>
<feature type="transmembrane region" description="Helical" evidence="4">
    <location>
        <begin position="1246"/>
        <end position="1267"/>
    </location>
</feature>
<feature type="transmembrane region" description="Helical" evidence="4">
    <location>
        <begin position="1186"/>
        <end position="1209"/>
    </location>
</feature>
<dbReference type="Proteomes" id="UP001287286">
    <property type="component" value="Unassembled WGS sequence"/>
</dbReference>
<dbReference type="Pfam" id="PF07690">
    <property type="entry name" value="MFS_1"/>
    <property type="match status" value="1"/>
</dbReference>
<dbReference type="PANTHER" id="PTHR31668:SF4">
    <property type="entry name" value="TRANSCRIPTIONAL ACTIVATOR PROTEIN DAL81"/>
    <property type="match status" value="1"/>
</dbReference>
<dbReference type="SUPFAM" id="SSF103473">
    <property type="entry name" value="MFS general substrate transporter"/>
    <property type="match status" value="1"/>
</dbReference>
<dbReference type="Gene3D" id="1.20.1250.20">
    <property type="entry name" value="MFS general substrate transporter like domains"/>
    <property type="match status" value="2"/>
</dbReference>
<accession>A0ABR0BVA8</accession>
<feature type="region of interest" description="Disordered" evidence="3">
    <location>
        <begin position="923"/>
        <end position="949"/>
    </location>
</feature>
<comment type="subcellular location">
    <subcellularLocation>
        <location evidence="1">Membrane</location>
        <topology evidence="1">Multi-pass membrane protein</topology>
    </subcellularLocation>
</comment>
<feature type="chain" id="PRO_5045357367" evidence="5">
    <location>
        <begin position="19"/>
        <end position="1280"/>
    </location>
</feature>
<gene>
    <name evidence="7" type="ORF">Purlil1_7776</name>
</gene>
<keyword evidence="4" id="KW-0472">Membrane</keyword>
<keyword evidence="8" id="KW-1185">Reference proteome</keyword>
<keyword evidence="4" id="KW-0812">Transmembrane</keyword>
<feature type="transmembrane region" description="Helical" evidence="4">
    <location>
        <begin position="1221"/>
        <end position="1240"/>
    </location>
</feature>
<feature type="transmembrane region" description="Helical" evidence="4">
    <location>
        <begin position="1152"/>
        <end position="1174"/>
    </location>
</feature>
<dbReference type="InterPro" id="IPR036259">
    <property type="entry name" value="MFS_trans_sf"/>
</dbReference>
<evidence type="ECO:0000256" key="2">
    <source>
        <dbReference type="ARBA" id="ARBA00023242"/>
    </source>
</evidence>
<dbReference type="InterPro" id="IPR011701">
    <property type="entry name" value="MFS"/>
</dbReference>
<proteinExistence type="predicted"/>
<evidence type="ECO:0000256" key="5">
    <source>
        <dbReference type="SAM" id="SignalP"/>
    </source>
</evidence>
<dbReference type="InterPro" id="IPR007219">
    <property type="entry name" value="XnlR_reg_dom"/>
</dbReference>
<dbReference type="PROSITE" id="PS50850">
    <property type="entry name" value="MFS"/>
    <property type="match status" value="1"/>
</dbReference>
<reference evidence="7 8" key="1">
    <citation type="journal article" date="2024" name="Microbiol. Resour. Announc.">
        <title>Genome annotations for the ascomycete fungi Trichoderma harzianum, Trichoderma aggressivum, and Purpureocillium lilacinum.</title>
        <authorList>
            <person name="Beijen E.P.W."/>
            <person name="Ohm R.A."/>
        </authorList>
    </citation>
    <scope>NUCLEOTIDE SEQUENCE [LARGE SCALE GENOMIC DNA]</scope>
    <source>
        <strain evidence="7 8">CBS 150709</strain>
    </source>
</reference>
<sequence>MKLLDLSLLGAFAASALAADCLAPGAGDLTQFQDPFWDARYKVCHNEPGTGCGWQQNCQYTSVEDRDIAGKVYVRLTRKNWDGHKGFKDCWAATEQMINQCVKTKKGSWASTWNYAGQFYQFDFWQSRAATARHRCATCLLKDDHIDHGTVADLATAVASAKATRAEGAASSPVPSHNAQTTPGAANLDAPTFLTPFPDRLAATSSWPTPQAHMTDIFSTPAPSTQISQSLDTVDNVYYQLAGASSDADPWLLRHCRFDDFGSLQLFKVHIRNAGGVPTRDKIPAHFLVGDRDVYDAARAEAGIDYDGDLREELARLVPPETGLRILRLFMKHVFPLLPVISRSRLGLGKLEDVATAHVLDGIPSPLLAAIYGSALPFASEDSYLYLATSHDKVPVVKIWSLVHRSIVQGTHTPRLSLVQAAILYIHRPVHDEHSYAVTDAASMWSIIGLTVGMAHSLGLNLECRSFGLPDEEKRIRRRVWWALYIEDKWASLLFGRPPYIRSSEWDVSRLEDVDFYTTSRREPSSVDLQLAFRHMTSLAVIAESVQDKLYSLRASQRLAIDLSASLAVAKPLLDTLGSWRASLPSDKDHHTQNEPTVRVQTQLPATIHNAYWTLLVYVWRALLRATVRSSDPPVVIHMQDSSDSGYFPEDINWRFDYLPEMNDRVEEDMIDNSHIVRELHEAALTCASNALDFLSGLDYSAFDGFWHSWSRKSFASISSFLLLLLLQAPDFPKAARAKALLNKWQQILLHRHKSFPPLSQAKVRLDSLSWSGLGVAFNLAPHVQQALQHSLDPGPDRVSNTLNLFYPIQEICIFIMVFMDDSGQPSQEQIGKAKDGLRIKEPLSDEELGYPEGGPRAWLVVVGGWCAMVPSMGLLNTLAVLQAWTSTHDLHNLSEAQIGWIFSSYAFFLYFGGAQVGKCPVQQPTFDGNSSDDTGRSNLRRPRYQGPADSWDSRHLLVSSIPQLLHRARDWALSQHATEFYQYLLSFGVLGGLSASFLFNPSLAAIGHWFHERRAFTTGLACTAGGLGGIAFPLIILYLSPRLGFPWAIRIIALICLGLLLVACVTLQKRLPNNKQGGACIDLKALGELNFAITTLSVFLIEFAVFIPYTYIVSYALHNGFEPQRAQMLNVLLNVGAVPGRALPGYAADRFGAFNTMCVTAGACTASILALWLTAGESQARTTAFTVLFGFWSGAAISLTPVCVSRVCRIEDYGKRNGTAFFVASFGALVGVPIGGAIVDGNGGGYRGLIVFGGALYAAAFVSFVIARGIAGGWRYCKF</sequence>
<feature type="transmembrane region" description="Helical" evidence="4">
    <location>
        <begin position="1021"/>
        <end position="1042"/>
    </location>
</feature>
<feature type="domain" description="Major facilitator superfamily (MFS) profile" evidence="6">
    <location>
        <begin position="1091"/>
        <end position="1280"/>
    </location>
</feature>
<dbReference type="InterPro" id="IPR020846">
    <property type="entry name" value="MFS_dom"/>
</dbReference>
<keyword evidence="5" id="KW-0732">Signal</keyword>